<protein>
    <submittedName>
        <fullName evidence="2">DUF4153 domain-containing protein</fullName>
    </submittedName>
</protein>
<accession>A0AAE3T5C7</accession>
<feature type="transmembrane region" description="Helical" evidence="1">
    <location>
        <begin position="212"/>
        <end position="230"/>
    </location>
</feature>
<dbReference type="Proteomes" id="UP001143674">
    <property type="component" value="Unassembled WGS sequence"/>
</dbReference>
<feature type="transmembrane region" description="Helical" evidence="1">
    <location>
        <begin position="175"/>
        <end position="192"/>
    </location>
</feature>
<feature type="transmembrane region" description="Helical" evidence="1">
    <location>
        <begin position="135"/>
        <end position="155"/>
    </location>
</feature>
<feature type="transmembrane region" description="Helical" evidence="1">
    <location>
        <begin position="34"/>
        <end position="53"/>
    </location>
</feature>
<evidence type="ECO:0000313" key="3">
    <source>
        <dbReference type="Proteomes" id="UP001143674"/>
    </source>
</evidence>
<keyword evidence="1" id="KW-1133">Transmembrane helix</keyword>
<reference evidence="2" key="1">
    <citation type="submission" date="2021-09" db="EMBL/GenBank/DDBJ databases">
        <title>Genomic analysis of Ralstonia spp.</title>
        <authorList>
            <person name="Aburjaile F."/>
            <person name="Ariute J.C."/>
            <person name="Pais A.K.L."/>
            <person name="Albuquerque G.M.R."/>
            <person name="Silva A.M.F."/>
            <person name="Brenig B."/>
            <person name="Azevedo V."/>
            <person name="Matiuzzi M."/>
            <person name="Ramos R."/>
            <person name="Goes-Neto A."/>
            <person name="Soares S."/>
            <person name="Iseppon A.M.B."/>
            <person name="Souza E."/>
            <person name="Gama M."/>
        </authorList>
    </citation>
    <scope>NUCLEOTIDE SEQUENCE</scope>
    <source>
        <strain evidence="2">B4</strain>
    </source>
</reference>
<feature type="transmembrane region" description="Helical" evidence="1">
    <location>
        <begin position="310"/>
        <end position="331"/>
    </location>
</feature>
<feature type="transmembrane region" description="Helical" evidence="1">
    <location>
        <begin position="273"/>
        <end position="298"/>
    </location>
</feature>
<dbReference type="Pfam" id="PF13687">
    <property type="entry name" value="DUF4153"/>
    <property type="match status" value="1"/>
</dbReference>
<feature type="transmembrane region" description="Helical" evidence="1">
    <location>
        <begin position="62"/>
        <end position="82"/>
    </location>
</feature>
<gene>
    <name evidence="2" type="ORF">LBW55_21050</name>
</gene>
<dbReference type="InterPro" id="IPR025291">
    <property type="entry name" value="DUF4153"/>
</dbReference>
<proteinExistence type="predicted"/>
<organism evidence="2 3">
    <name type="scientific">Ralstonia solanacearum</name>
    <name type="common">Pseudomonas solanacearum</name>
    <dbReference type="NCBI Taxonomy" id="305"/>
    <lineage>
        <taxon>Bacteria</taxon>
        <taxon>Pseudomonadati</taxon>
        <taxon>Pseudomonadota</taxon>
        <taxon>Betaproteobacteria</taxon>
        <taxon>Burkholderiales</taxon>
        <taxon>Burkholderiaceae</taxon>
        <taxon>Ralstonia</taxon>
        <taxon>Ralstonia solanacearum species complex</taxon>
    </lineage>
</organism>
<comment type="caution">
    <text evidence="2">The sequence shown here is derived from an EMBL/GenBank/DDBJ whole genome shotgun (WGS) entry which is preliminary data.</text>
</comment>
<evidence type="ECO:0000256" key="1">
    <source>
        <dbReference type="SAM" id="Phobius"/>
    </source>
</evidence>
<dbReference type="AlphaFoldDB" id="A0AAE3T5C7"/>
<dbReference type="RefSeq" id="WP_184848887.1">
    <property type="nucleotide sequence ID" value="NZ_JABZEH010000001.1"/>
</dbReference>
<feature type="transmembrane region" description="Helical" evidence="1">
    <location>
        <begin position="242"/>
        <end position="261"/>
    </location>
</feature>
<feature type="transmembrane region" description="Helical" evidence="1">
    <location>
        <begin position="343"/>
        <end position="363"/>
    </location>
</feature>
<sequence length="579" mass="61476">MPSLRLMLIALAQGAGLYLCGRLAGTSLPDAQRALLAAAHTVLVFGPTAYYLCERPAAPRRLLGLLALSALLIGALAGYSHWMGGTTTKDLLDPGRGLLVSAVLWGLALPLIQLRADGRALTDYPALFQASWRDAILAIDAAIFTGVFWAVLFLGAQLFDVIGLHLFREIISKSAFAWPATTLCFAYAVQLCRRHAAMVESIQRHALSACKWLLPLTLLIAAGFVLALPFTGLKALWATRYAATLLLWLLAVSVLFINAAYGDGTEPPGYPRWLAAAMRAGMLALPVLGGLALVALGLRVRQHGLTVERIWGMLVAGVGCVYALGYAAAALRRGAWLGGIGRINVAVALGLIVAIALLTGPLLEQHRLAANSQVARLAAGKVAADKFDYDALRFDMGRPGRDALAGLVADTALANHAEIGRRATVALAKQRRWGNDLAVDFDTLLAGTKIYPAGATLPADFIDFARAHQDAFKSLACEVGSSGACGLTMLDLNGDGQIEILPAVPQYRPELYSRTAAGWKAIGYLEAAEHGCHRETSEADADAAVATAAAPLWRDVMIGKHRWVVVPDLSTDCPTAKTP</sequence>
<keyword evidence="1" id="KW-0472">Membrane</keyword>
<name>A0AAE3T5C7_RALSL</name>
<dbReference type="EMBL" id="JAIVEX010000012">
    <property type="protein sequence ID" value="MDB0524096.1"/>
    <property type="molecule type" value="Genomic_DNA"/>
</dbReference>
<feature type="transmembrane region" description="Helical" evidence="1">
    <location>
        <begin position="94"/>
        <end position="114"/>
    </location>
</feature>
<keyword evidence="1" id="KW-0812">Transmembrane</keyword>
<evidence type="ECO:0000313" key="2">
    <source>
        <dbReference type="EMBL" id="MDB0524096.1"/>
    </source>
</evidence>